<evidence type="ECO:0000313" key="2">
    <source>
        <dbReference type="EMBL" id="MBB2993409.1"/>
    </source>
</evidence>
<reference evidence="2 3" key="1">
    <citation type="submission" date="2020-08" db="EMBL/GenBank/DDBJ databases">
        <title>The Agave Microbiome: Exploring the role of microbial communities in plant adaptations to desert environments.</title>
        <authorList>
            <person name="Partida-Martinez L.P."/>
        </authorList>
    </citation>
    <scope>NUCLEOTIDE SEQUENCE [LARGE SCALE GENOMIC DNA]</scope>
    <source>
        <strain evidence="2 3">AT2.18</strain>
    </source>
</reference>
<feature type="region of interest" description="Disordered" evidence="1">
    <location>
        <begin position="125"/>
        <end position="176"/>
    </location>
</feature>
<sequence length="176" mass="18066">MTSQSTNGSPLYRVAAGALMGAALGVGLIVGVAPSASAQPTTKAEEPPAPRINPDQILMMISQEYQVGRGGGQVSKLIEQVMNMRQRGIRPSIANAQALQAGLDARPNQGPLIEALQGTLAYQRKTMAQASQQQPTGGGAPPVATPGSPNAGMGPAWGPGNPMQQDGDTIFPMPGR</sequence>
<dbReference type="Proteomes" id="UP000550501">
    <property type="component" value="Unassembled WGS sequence"/>
</dbReference>
<organism evidence="2 3">
    <name type="scientific">Mycolicibacterium iranicum</name>
    <name type="common">Mycobacterium iranicum</name>
    <dbReference type="NCBI Taxonomy" id="912594"/>
    <lineage>
        <taxon>Bacteria</taxon>
        <taxon>Bacillati</taxon>
        <taxon>Actinomycetota</taxon>
        <taxon>Actinomycetes</taxon>
        <taxon>Mycobacteriales</taxon>
        <taxon>Mycobacteriaceae</taxon>
        <taxon>Mycolicibacterium</taxon>
    </lineage>
</organism>
<keyword evidence="3" id="KW-1185">Reference proteome</keyword>
<dbReference type="RefSeq" id="WP_183473440.1">
    <property type="nucleotide sequence ID" value="NZ_JACHVU010000017.1"/>
</dbReference>
<feature type="compositionally biased region" description="Low complexity" evidence="1">
    <location>
        <begin position="128"/>
        <end position="149"/>
    </location>
</feature>
<dbReference type="AlphaFoldDB" id="A0A839QB93"/>
<evidence type="ECO:0000256" key="1">
    <source>
        <dbReference type="SAM" id="MobiDB-lite"/>
    </source>
</evidence>
<evidence type="ECO:0000313" key="3">
    <source>
        <dbReference type="Proteomes" id="UP000550501"/>
    </source>
</evidence>
<name>A0A839QB93_MYCIR</name>
<proteinExistence type="predicted"/>
<dbReference type="EMBL" id="JACHVU010000017">
    <property type="protein sequence ID" value="MBB2993409.1"/>
    <property type="molecule type" value="Genomic_DNA"/>
</dbReference>
<accession>A0A839QB93</accession>
<gene>
    <name evidence="2" type="ORF">FHR72_004918</name>
</gene>
<comment type="caution">
    <text evidence="2">The sequence shown here is derived from an EMBL/GenBank/DDBJ whole genome shotgun (WGS) entry which is preliminary data.</text>
</comment>
<protein>
    <submittedName>
        <fullName evidence="2">Uncharacterized protein YneF (UPF0154 family)</fullName>
    </submittedName>
</protein>